<dbReference type="Proteomes" id="UP001146120">
    <property type="component" value="Unassembled WGS sequence"/>
</dbReference>
<sequence>ALSKAGELSEAPAQQKAPGATVDTRKRKDKQPADAPASETADGHVDAKKSQHRAKPVRKQKVDATESKRKKTYTYQRKDGRPTLLKQLLWKAKVTPPAAPSPTSQPIETHVFTELPVDDDEELSFTRTERQAMKMHATAVKESEYPMESSSQETQSGSEDEAFACAHYGDDEPHLESAESGRAAVAVGLDAAFPAMLPVDRLALMTCPVREIVLEDFVFNPRELHVQRGDVVVWRASEQTLGMVEQCLDLVFTSIDGTCVCTSSPPLRAGDAVAWRFVDDGTVHVECSVYHTKGCVVVGEGRSTPSTLKMAEPKQFSVVASAVAPSISDAPRHVTPPSDTDVCDSEVLEVFHPSQDLTKAAEQDSGVCREVLLQLEEVERSTASVIMVGDVACPLLDEDEDQLHIPVSVGAVDTKAELAEVMDFKERIISMLKKSEESQRLHRESFIVRQGSMFDAEAAYDFFKQRFSQLTKEDSCIIYPLCPELCHVGVASEGDVLTA</sequence>
<reference evidence="2" key="2">
    <citation type="journal article" date="2023" name="Microbiol Resour">
        <title>Decontamination and Annotation of the Draft Genome Sequence of the Oomycete Lagenidium giganteum ARSEF 373.</title>
        <authorList>
            <person name="Morgan W.R."/>
            <person name="Tartar A."/>
        </authorList>
    </citation>
    <scope>NUCLEOTIDE SEQUENCE</scope>
    <source>
        <strain evidence="2">ARSEF 373</strain>
    </source>
</reference>
<evidence type="ECO:0000313" key="3">
    <source>
        <dbReference type="Proteomes" id="UP001146120"/>
    </source>
</evidence>
<accession>A0AAV2YIP5</accession>
<evidence type="ECO:0000313" key="2">
    <source>
        <dbReference type="EMBL" id="DAZ92594.1"/>
    </source>
</evidence>
<organism evidence="2 3">
    <name type="scientific">Lagenidium giganteum</name>
    <dbReference type="NCBI Taxonomy" id="4803"/>
    <lineage>
        <taxon>Eukaryota</taxon>
        <taxon>Sar</taxon>
        <taxon>Stramenopiles</taxon>
        <taxon>Oomycota</taxon>
        <taxon>Peronosporomycetes</taxon>
        <taxon>Pythiales</taxon>
        <taxon>Pythiaceae</taxon>
    </lineage>
</organism>
<dbReference type="AlphaFoldDB" id="A0AAV2YIP5"/>
<name>A0AAV2YIP5_9STRA</name>
<comment type="caution">
    <text evidence="2">The sequence shown here is derived from an EMBL/GenBank/DDBJ whole genome shotgun (WGS) entry which is preliminary data.</text>
</comment>
<feature type="non-terminal residue" evidence="2">
    <location>
        <position position="1"/>
    </location>
</feature>
<dbReference type="InterPro" id="IPR008972">
    <property type="entry name" value="Cupredoxin"/>
</dbReference>
<feature type="compositionally biased region" description="Basic and acidic residues" evidence="1">
    <location>
        <begin position="23"/>
        <end position="32"/>
    </location>
</feature>
<feature type="region of interest" description="Disordered" evidence="1">
    <location>
        <begin position="1"/>
        <end position="80"/>
    </location>
</feature>
<dbReference type="SUPFAM" id="SSF49503">
    <property type="entry name" value="Cupredoxins"/>
    <property type="match status" value="1"/>
</dbReference>
<dbReference type="EMBL" id="DAKRPA010000430">
    <property type="protein sequence ID" value="DAZ92594.1"/>
    <property type="molecule type" value="Genomic_DNA"/>
</dbReference>
<gene>
    <name evidence="2" type="ORF">N0F65_004670</name>
</gene>
<evidence type="ECO:0000256" key="1">
    <source>
        <dbReference type="SAM" id="MobiDB-lite"/>
    </source>
</evidence>
<proteinExistence type="predicted"/>
<protein>
    <submittedName>
        <fullName evidence="2">Uncharacterized protein</fullName>
    </submittedName>
</protein>
<reference evidence="2" key="1">
    <citation type="submission" date="2022-11" db="EMBL/GenBank/DDBJ databases">
        <authorList>
            <person name="Morgan W.R."/>
            <person name="Tartar A."/>
        </authorList>
    </citation>
    <scope>NUCLEOTIDE SEQUENCE</scope>
    <source>
        <strain evidence="2">ARSEF 373</strain>
    </source>
</reference>
<dbReference type="Gene3D" id="2.60.40.420">
    <property type="entry name" value="Cupredoxins - blue copper proteins"/>
    <property type="match status" value="1"/>
</dbReference>
<feature type="compositionally biased region" description="Basic residues" evidence="1">
    <location>
        <begin position="50"/>
        <end position="59"/>
    </location>
</feature>
<keyword evidence="3" id="KW-1185">Reference proteome</keyword>